<dbReference type="Proteomes" id="UP000263753">
    <property type="component" value="Chromosome"/>
</dbReference>
<proteinExistence type="predicted"/>
<dbReference type="AlphaFoldDB" id="A0A3B7M717"/>
<dbReference type="RefSeq" id="WP_087512002.1">
    <property type="nucleotide sequence ID" value="NZ_CP032134.1"/>
</dbReference>
<dbReference type="EMBL" id="CP032134">
    <property type="protein sequence ID" value="AXY58189.1"/>
    <property type="molecule type" value="Genomic_DNA"/>
</dbReference>
<reference evidence="2" key="1">
    <citation type="submission" date="2018-09" db="EMBL/GenBank/DDBJ databases">
        <title>The complete genome of Acinetobacter sp. strain WCHAc010005.</title>
        <authorList>
            <person name="Hu Y."/>
            <person name="Long H."/>
            <person name="Feng Y."/>
            <person name="Zong Z."/>
        </authorList>
    </citation>
    <scope>NUCLEOTIDE SEQUENCE [LARGE SCALE GENOMIC DNA]</scope>
    <source>
        <strain evidence="2">WCHAc010005</strain>
    </source>
</reference>
<evidence type="ECO:0000313" key="2">
    <source>
        <dbReference type="Proteomes" id="UP000263753"/>
    </source>
</evidence>
<accession>A0A3B7M717</accession>
<organism evidence="1 2">
    <name type="scientific">Acinetobacter chinensis</name>
    <dbReference type="NCBI Taxonomy" id="2004650"/>
    <lineage>
        <taxon>Bacteria</taxon>
        <taxon>Pseudomonadati</taxon>
        <taxon>Pseudomonadota</taxon>
        <taxon>Gammaproteobacteria</taxon>
        <taxon>Moraxellales</taxon>
        <taxon>Moraxellaceae</taxon>
        <taxon>Acinetobacter</taxon>
    </lineage>
</organism>
<name>A0A3B7M717_9GAMM</name>
<gene>
    <name evidence="1" type="ORF">CDG60_17475</name>
</gene>
<dbReference type="KEGG" id="achi:CDG60_17475"/>
<evidence type="ECO:0008006" key="3">
    <source>
        <dbReference type="Google" id="ProtNLM"/>
    </source>
</evidence>
<sequence>MKKIILLTTLALPIHCIADDEFSEENLNKILNKECRSISQYAKNGKYYFDQKQFNLALQQFENQVTWSSVCSSFEEETRIKISEKDIISAENNVGLTYASLGKPMLARAWFSISDESKISQYNIKNLPPLEENSQLNGTYIGYVGYGRWNTITVDQNKNQYDIGFQGYAFTPKTAVLGAPNMGEFYTEMPFNSKTAVYKNTEFSDRECFITIQFEQHQLKVTQTGYDSDCGFGGGVNSSGIYYQIESENE</sequence>
<protein>
    <recommendedName>
        <fullName evidence="3">Tetratricopeptide repeat protein</fullName>
    </recommendedName>
</protein>
<evidence type="ECO:0000313" key="1">
    <source>
        <dbReference type="EMBL" id="AXY58189.1"/>
    </source>
</evidence>